<proteinExistence type="predicted"/>
<keyword evidence="2" id="KW-1185">Reference proteome</keyword>
<protein>
    <recommendedName>
        <fullName evidence="3">SnoaL-like domain-containing protein</fullName>
    </recommendedName>
</protein>
<comment type="caution">
    <text evidence="1">The sequence shown here is derived from an EMBL/GenBank/DDBJ whole genome shotgun (WGS) entry which is preliminary data.</text>
</comment>
<accession>A0A318KI21</accession>
<gene>
    <name evidence="1" type="ORF">DFR70_1011237</name>
</gene>
<dbReference type="InterPro" id="IPR032710">
    <property type="entry name" value="NTF2-like_dom_sf"/>
</dbReference>
<dbReference type="PANTHER" id="PTHR41252">
    <property type="entry name" value="BLR2505 PROTEIN"/>
    <property type="match status" value="1"/>
</dbReference>
<dbReference type="RefSeq" id="WP_063713345.1">
    <property type="nucleotide sequence ID" value="NZ_QJKF01000001.1"/>
</dbReference>
<reference evidence="1 2" key="1">
    <citation type="submission" date="2018-05" db="EMBL/GenBank/DDBJ databases">
        <title>Genomic Encyclopedia of Type Strains, Phase IV (KMG-IV): sequencing the most valuable type-strain genomes for metagenomic binning, comparative biology and taxonomic classification.</title>
        <authorList>
            <person name="Goeker M."/>
        </authorList>
    </citation>
    <scope>NUCLEOTIDE SEQUENCE [LARGE SCALE GENOMIC DNA]</scope>
    <source>
        <strain evidence="1 2">DSM 44704</strain>
    </source>
</reference>
<name>A0A318KI21_9NOCA</name>
<dbReference type="Proteomes" id="UP000247569">
    <property type="component" value="Unassembled WGS sequence"/>
</dbReference>
<sequence length="151" mass="16831">MSDTGTGVQSRKALFELLGNLDTFFQFFDHVSDSVTWVVVGEHPLGGVYTSKQDLLDGTIAQVNARTGGLCYDLKQIFEDGSTVIVVMQGVATALDGKPYDSFYVWFCRFEGDEIVEVHAYPDSALVISLMERVQPKHDVPPVRNEPQRAW</sequence>
<evidence type="ECO:0000313" key="2">
    <source>
        <dbReference type="Proteomes" id="UP000247569"/>
    </source>
</evidence>
<dbReference type="OrthoDB" id="5176305at2"/>
<dbReference type="Gene3D" id="3.10.450.50">
    <property type="match status" value="1"/>
</dbReference>
<dbReference type="AlphaFoldDB" id="A0A318KI21"/>
<evidence type="ECO:0008006" key="3">
    <source>
        <dbReference type="Google" id="ProtNLM"/>
    </source>
</evidence>
<dbReference type="PANTHER" id="PTHR41252:SF1">
    <property type="entry name" value="BLR2505 PROTEIN"/>
    <property type="match status" value="1"/>
</dbReference>
<dbReference type="SUPFAM" id="SSF54427">
    <property type="entry name" value="NTF2-like"/>
    <property type="match status" value="1"/>
</dbReference>
<dbReference type="EMBL" id="QJKF01000001">
    <property type="protein sequence ID" value="PXX71803.1"/>
    <property type="molecule type" value="Genomic_DNA"/>
</dbReference>
<evidence type="ECO:0000313" key="1">
    <source>
        <dbReference type="EMBL" id="PXX71803.1"/>
    </source>
</evidence>
<organism evidence="1 2">
    <name type="scientific">Nocardia tenerifensis</name>
    <dbReference type="NCBI Taxonomy" id="228006"/>
    <lineage>
        <taxon>Bacteria</taxon>
        <taxon>Bacillati</taxon>
        <taxon>Actinomycetota</taxon>
        <taxon>Actinomycetes</taxon>
        <taxon>Mycobacteriales</taxon>
        <taxon>Nocardiaceae</taxon>
        <taxon>Nocardia</taxon>
    </lineage>
</organism>